<dbReference type="Proteomes" id="UP001044222">
    <property type="component" value="Chromosome 7"/>
</dbReference>
<dbReference type="EMBL" id="JAFIRN010000007">
    <property type="protein sequence ID" value="KAG5845650.1"/>
    <property type="molecule type" value="Genomic_DNA"/>
</dbReference>
<protein>
    <recommendedName>
        <fullName evidence="2">DUF4585 domain-containing protein</fullName>
    </recommendedName>
</protein>
<feature type="compositionally biased region" description="Basic and acidic residues" evidence="1">
    <location>
        <begin position="1397"/>
        <end position="1412"/>
    </location>
</feature>
<feature type="compositionally biased region" description="Polar residues" evidence="1">
    <location>
        <begin position="1458"/>
        <end position="1473"/>
    </location>
</feature>
<feature type="region of interest" description="Disordered" evidence="1">
    <location>
        <begin position="1285"/>
        <end position="1306"/>
    </location>
</feature>
<feature type="region of interest" description="Disordered" evidence="1">
    <location>
        <begin position="1340"/>
        <end position="1363"/>
    </location>
</feature>
<feature type="compositionally biased region" description="Low complexity" evidence="1">
    <location>
        <begin position="229"/>
        <end position="238"/>
    </location>
</feature>
<organism evidence="3 4">
    <name type="scientific">Anguilla anguilla</name>
    <name type="common">European freshwater eel</name>
    <name type="synonym">Muraena anguilla</name>
    <dbReference type="NCBI Taxonomy" id="7936"/>
    <lineage>
        <taxon>Eukaryota</taxon>
        <taxon>Metazoa</taxon>
        <taxon>Chordata</taxon>
        <taxon>Craniata</taxon>
        <taxon>Vertebrata</taxon>
        <taxon>Euteleostomi</taxon>
        <taxon>Actinopterygii</taxon>
        <taxon>Neopterygii</taxon>
        <taxon>Teleostei</taxon>
        <taxon>Anguilliformes</taxon>
        <taxon>Anguillidae</taxon>
        <taxon>Anguilla</taxon>
    </lineage>
</organism>
<dbReference type="InterPro" id="IPR052303">
    <property type="entry name" value="CEFIP"/>
</dbReference>
<feature type="compositionally biased region" description="Polar residues" evidence="1">
    <location>
        <begin position="424"/>
        <end position="435"/>
    </location>
</feature>
<keyword evidence="4" id="KW-1185">Reference proteome</keyword>
<feature type="region of interest" description="Disordered" evidence="1">
    <location>
        <begin position="1375"/>
        <end position="1414"/>
    </location>
</feature>
<comment type="caution">
    <text evidence="3">The sequence shown here is derived from an EMBL/GenBank/DDBJ whole genome shotgun (WGS) entry which is preliminary data.</text>
</comment>
<name>A0A9D3ME78_ANGAN</name>
<evidence type="ECO:0000313" key="4">
    <source>
        <dbReference type="Proteomes" id="UP001044222"/>
    </source>
</evidence>
<feature type="region of interest" description="Disordered" evidence="1">
    <location>
        <begin position="416"/>
        <end position="435"/>
    </location>
</feature>
<proteinExistence type="predicted"/>
<sequence length="1717" mass="187501">MLCFRVSKAGSWETDSATVANGIRNDRLVRYTNVCPQELQNTGKTSLDSAWTIGHKGAKSGFLDISLSLSLSLSLSVSLYPALSLALSLFRVTNNITNNKSNCRKATMEALHKPLTSQGCTDPCRKPIPDKDTCNSGTQDESNYVDMNNSLDQKAEGTKTVKVTFTGEGSQLAIFKCNSDTTSDSGDGNPGDRERDSNFGNLPIMDCKSINKKCSGNARVQKCSAGDLSGSSEIASSSEFPKNNDDSRDRTKSQMHKRDIDTGPQTGIAPSNFISNNTSSDSEELEYSDMYLSRKETEADASVKLSNHCMPSTMEDESHYITTHEIQLSEQDHDADYDIGLGSCWDLEDDNLVYSFADYPSFDSDEAIEGRQVPEDRHLARVKSNQVKSNNTNRRATTRVAVSNKHENDLCDSDKCASSDEGLSKNQKGRGNSAGQIHLSIKTTSRAINEPSNIQEKENIRYHAKHEGDMSRYVFRDAKAEKICDSAKCFIAAPCRLHFGSKLKGKDVNEYSSGASSAVSELDDADKEVRNLTARAFRSLAYPYFDAINFSTSSESSASEHGLGINRWSTFVDLKYGNMTQGRDKNLVSHKSATSTFEIAKNAEGKGIKGLTLANIKAPQTQIFALNGNLSDAKNASSSTKKIELMGKFGQGQSGVITLTETLNFRCNVKTGGPGSDRHAKFAQNAAGSRSTDEVTNILPSESGNEASKQPCNPGETMEDTHKKAIFASSLLKNVISKKMQFEQERKMERGEISESYSVLSPCLSYKEQDTQKERVTMGESKGLQRQNSKYSEAGSDLTIVCLDELGDIVDTNSSCHKDESPREDILTLVPETNFESTNEAGIDTKKGAFEASKSTLLRSQNSAFRSWRDGELEFQKEHKNDKTPVGKPPMFADKLGEMDIDNEVANSLTKMTHLFVPSIQVLSEESELGKPLPNINYSTRAATDHGNGGVEKLRSDKTLYLADATRSVVTSKSPEIKISLRSVKENKSNPFNIAKLLTPNIGCNVANLIKTADDSKCQALAAPLKGESSEKVPHFMVRDIRENKSKLQTPIHQVRDVRKLVKSSYHFVSLDNNENKAIAIADLHSELKASKTGPHRNPASLSPIVIKCQSVNTNSNVKQSGNLIEVSQHGLAEDILGADRSSPQPPVEGAKNGTTPIHRPSGRASIVTAKQSKADLSEASVGVKIEAAKRKQDTSEKKPESNMANQAALEKLQAAVKTMEQLYVFDRNEWKRKTEPRPITDSHVLSLIASEEHGSLGKDEFEEELGNITNSLAAGSLERLVRRDSYPNSDKSPPPLTAAPVSAISPKKEEKAAKILHIPCVQEEKDVAKSQSLQSGTFSNKSAATFTQSQKSSTISSTSYKPSQTYASSQVPFSTKSFAPKSPKLPVSLKISHPKRVLDDRERPNGTEAEKPFLPFSVSASADSENYLTIPVKAHATEGKPSISSNREQTSVYTFTASSGKPQTTGLASHLSQGDARRQQESKQSPKRSSIVMETRSPDSPTATIYHHPLQMAMPGAQPQVICFSSPVPQQPAVDFQQMQRKMLLDPTTGNYYLVDTPVQPATKRLFDPETGQYVDVPMPQQPMAPMPMPITPLALSPGAYGPTYMIYPGFLPTPTVLPARTMQSQMSMHSEADSGDKAPHMMGAQGEVTYMESPYYIPTGKSPQAPPMTQHITTRGAKGFSDGKPVISITSQQGPRIIAPPSFDGTTMSFVVEHR</sequence>
<feature type="compositionally biased region" description="Basic and acidic residues" evidence="1">
    <location>
        <begin position="242"/>
        <end position="261"/>
    </location>
</feature>
<feature type="compositionally biased region" description="Polar residues" evidence="1">
    <location>
        <begin position="686"/>
        <end position="711"/>
    </location>
</feature>
<feature type="region of interest" description="Disordered" evidence="1">
    <location>
        <begin position="1139"/>
        <end position="1162"/>
    </location>
</feature>
<feature type="region of interest" description="Disordered" evidence="1">
    <location>
        <begin position="1458"/>
        <end position="1505"/>
    </location>
</feature>
<feature type="region of interest" description="Disordered" evidence="1">
    <location>
        <begin position="226"/>
        <end position="282"/>
    </location>
</feature>
<dbReference type="InterPro" id="IPR027838">
    <property type="entry name" value="DUF4585"/>
</dbReference>
<accession>A0A9D3ME78</accession>
<feature type="domain" description="DUF4585" evidence="2">
    <location>
        <begin position="1538"/>
        <end position="1602"/>
    </location>
</feature>
<evidence type="ECO:0000256" key="1">
    <source>
        <dbReference type="SAM" id="MobiDB-lite"/>
    </source>
</evidence>
<evidence type="ECO:0000313" key="3">
    <source>
        <dbReference type="EMBL" id="KAG5845650.1"/>
    </source>
</evidence>
<dbReference type="PANTHER" id="PTHR33775:SF4">
    <property type="entry name" value="CHROMOSOME 4 OPEN READING FRAME 54"/>
    <property type="match status" value="1"/>
</dbReference>
<reference evidence="3" key="1">
    <citation type="submission" date="2021-01" db="EMBL/GenBank/DDBJ databases">
        <title>A chromosome-scale assembly of European eel, Anguilla anguilla.</title>
        <authorList>
            <person name="Henkel C."/>
            <person name="Jong-Raadsen S.A."/>
            <person name="Dufour S."/>
            <person name="Weltzien F.-A."/>
            <person name="Palstra A.P."/>
            <person name="Pelster B."/>
            <person name="Spaink H.P."/>
            <person name="Van Den Thillart G.E."/>
            <person name="Jansen H."/>
            <person name="Zahm M."/>
            <person name="Klopp C."/>
            <person name="Cedric C."/>
            <person name="Louis A."/>
            <person name="Berthelot C."/>
            <person name="Parey E."/>
            <person name="Roest Crollius H."/>
            <person name="Montfort J."/>
            <person name="Robinson-Rechavi M."/>
            <person name="Bucao C."/>
            <person name="Bouchez O."/>
            <person name="Gislard M."/>
            <person name="Lluch J."/>
            <person name="Milhes M."/>
            <person name="Lampietro C."/>
            <person name="Lopez Roques C."/>
            <person name="Donnadieu C."/>
            <person name="Braasch I."/>
            <person name="Desvignes T."/>
            <person name="Postlethwait J."/>
            <person name="Bobe J."/>
            <person name="Guiguen Y."/>
            <person name="Dirks R."/>
        </authorList>
    </citation>
    <scope>NUCLEOTIDE SEQUENCE</scope>
    <source>
        <strain evidence="3">Tag_6206</strain>
        <tissue evidence="3">Liver</tissue>
    </source>
</reference>
<feature type="compositionally biased region" description="Low complexity" evidence="1">
    <location>
        <begin position="1348"/>
        <end position="1363"/>
    </location>
</feature>
<dbReference type="PANTHER" id="PTHR33775">
    <property type="entry name" value="CARDIAC-ENRICHED FHL2-INTERACTING PROTEIN-RELATED"/>
    <property type="match status" value="1"/>
</dbReference>
<feature type="region of interest" description="Disordered" evidence="1">
    <location>
        <begin position="683"/>
        <end position="718"/>
    </location>
</feature>
<gene>
    <name evidence="3" type="ORF">ANANG_G00141530</name>
</gene>
<evidence type="ECO:0000259" key="2">
    <source>
        <dbReference type="Pfam" id="PF15232"/>
    </source>
</evidence>
<feature type="region of interest" description="Disordered" evidence="1">
    <location>
        <begin position="176"/>
        <end position="202"/>
    </location>
</feature>
<dbReference type="Pfam" id="PF15232">
    <property type="entry name" value="DUF4585"/>
    <property type="match status" value="1"/>
</dbReference>
<feature type="compositionally biased region" description="Polar residues" evidence="1">
    <location>
        <begin position="263"/>
        <end position="280"/>
    </location>
</feature>